<sequence length="141" mass="14859">MRAVPDSVAAYNSALPSVRDLVAPGTTVLFTTIDSEGPHTRPVLTQPDPAGRADHVGVLTTRTAHKIEQINGDARVTLAGPTPAPHTGWFSCTASAAVEDVPEAMGGPDVVRIDLTLTSGRVWTVYSSAPRDNEVHEIPIV</sequence>
<evidence type="ECO:0008006" key="3">
    <source>
        <dbReference type="Google" id="ProtNLM"/>
    </source>
</evidence>
<dbReference type="AlphaFoldDB" id="A0A0X8JE72"/>
<dbReference type="Proteomes" id="UP000065220">
    <property type="component" value="Chromosome"/>
</dbReference>
<evidence type="ECO:0000313" key="1">
    <source>
        <dbReference type="EMBL" id="AMD86996.1"/>
    </source>
</evidence>
<dbReference type="RefSeq" id="WP_067941204.1">
    <property type="nucleotide sequence ID" value="NZ_CAUSVG010000075.1"/>
</dbReference>
<gene>
    <name evidence="1" type="ORF">AXF14_04525</name>
</gene>
<keyword evidence="2" id="KW-1185">Reference proteome</keyword>
<protein>
    <recommendedName>
        <fullName evidence="3">Pyridoxamine 5'-phosphate oxidase</fullName>
    </recommendedName>
</protein>
<reference evidence="2" key="1">
    <citation type="submission" date="2016-02" db="EMBL/GenBank/DDBJ databases">
        <authorList>
            <person name="Holder M.E."/>
            <person name="Ajami N.J."/>
            <person name="Petrosino J.F."/>
        </authorList>
    </citation>
    <scope>NUCLEOTIDE SEQUENCE [LARGE SCALE GENOMIC DNA]</scope>
    <source>
        <strain evidence="2">CCUG 36733</strain>
    </source>
</reference>
<organism evidence="1 2">
    <name type="scientific">Actinomyces radicidentis</name>
    <dbReference type="NCBI Taxonomy" id="111015"/>
    <lineage>
        <taxon>Bacteria</taxon>
        <taxon>Bacillati</taxon>
        <taxon>Actinomycetota</taxon>
        <taxon>Actinomycetes</taxon>
        <taxon>Actinomycetales</taxon>
        <taxon>Actinomycetaceae</taxon>
        <taxon>Actinomyces</taxon>
    </lineage>
</organism>
<evidence type="ECO:0000313" key="2">
    <source>
        <dbReference type="Proteomes" id="UP000065220"/>
    </source>
</evidence>
<dbReference type="InterPro" id="IPR012349">
    <property type="entry name" value="Split_barrel_FMN-bd"/>
</dbReference>
<dbReference type="SUPFAM" id="SSF50475">
    <property type="entry name" value="FMN-binding split barrel"/>
    <property type="match status" value="1"/>
</dbReference>
<accession>A0A0X8JE72</accession>
<name>A0A0X8JE72_ACTRD</name>
<dbReference type="OrthoDB" id="9986858at2"/>
<dbReference type="Gene3D" id="2.30.110.10">
    <property type="entry name" value="Electron Transport, Fmn-binding Protein, Chain A"/>
    <property type="match status" value="1"/>
</dbReference>
<dbReference type="KEGG" id="ard:AXF14_04525"/>
<dbReference type="EMBL" id="CP014228">
    <property type="protein sequence ID" value="AMD86996.1"/>
    <property type="molecule type" value="Genomic_DNA"/>
</dbReference>
<proteinExistence type="predicted"/>